<dbReference type="GO" id="GO:0000785">
    <property type="term" value="C:chromatin"/>
    <property type="evidence" value="ECO:0007669"/>
    <property type="project" value="TreeGrafter"/>
</dbReference>
<dbReference type="Proteomes" id="UP000700596">
    <property type="component" value="Unassembled WGS sequence"/>
</dbReference>
<comment type="caution">
    <text evidence="10">The sequence shown here is derived from an EMBL/GenBank/DDBJ whole genome shotgun (WGS) entry which is preliminary data.</text>
</comment>
<gene>
    <name evidence="10" type="ORF">B0J11DRAFT_573252</name>
</gene>
<dbReference type="Gene3D" id="3.30.160.60">
    <property type="entry name" value="Classic Zinc Finger"/>
    <property type="match status" value="2"/>
</dbReference>
<feature type="region of interest" description="Disordered" evidence="8">
    <location>
        <begin position="26"/>
        <end position="50"/>
    </location>
</feature>
<dbReference type="InterPro" id="IPR036236">
    <property type="entry name" value="Znf_C2H2_sf"/>
</dbReference>
<protein>
    <recommendedName>
        <fullName evidence="9">C2H2-type domain-containing protein</fullName>
    </recommendedName>
</protein>
<evidence type="ECO:0000259" key="9">
    <source>
        <dbReference type="PROSITE" id="PS50157"/>
    </source>
</evidence>
<dbReference type="GO" id="GO:0000978">
    <property type="term" value="F:RNA polymerase II cis-regulatory region sequence-specific DNA binding"/>
    <property type="evidence" value="ECO:0007669"/>
    <property type="project" value="InterPro"/>
</dbReference>
<evidence type="ECO:0000256" key="2">
    <source>
        <dbReference type="ARBA" id="ARBA00022723"/>
    </source>
</evidence>
<dbReference type="SUPFAM" id="SSF57667">
    <property type="entry name" value="beta-beta-alpha zinc fingers"/>
    <property type="match status" value="1"/>
</dbReference>
<dbReference type="InterPro" id="IPR051059">
    <property type="entry name" value="VerF-like"/>
</dbReference>
<evidence type="ECO:0000256" key="5">
    <source>
        <dbReference type="ARBA" id="ARBA00022833"/>
    </source>
</evidence>
<evidence type="ECO:0000256" key="8">
    <source>
        <dbReference type="SAM" id="MobiDB-lite"/>
    </source>
</evidence>
<reference evidence="10" key="1">
    <citation type="journal article" date="2021" name="Nat. Commun.">
        <title>Genetic determinants of endophytism in the Arabidopsis root mycobiome.</title>
        <authorList>
            <person name="Mesny F."/>
            <person name="Miyauchi S."/>
            <person name="Thiergart T."/>
            <person name="Pickel B."/>
            <person name="Atanasova L."/>
            <person name="Karlsson M."/>
            <person name="Huettel B."/>
            <person name="Barry K.W."/>
            <person name="Haridas S."/>
            <person name="Chen C."/>
            <person name="Bauer D."/>
            <person name="Andreopoulos W."/>
            <person name="Pangilinan J."/>
            <person name="LaButti K."/>
            <person name="Riley R."/>
            <person name="Lipzen A."/>
            <person name="Clum A."/>
            <person name="Drula E."/>
            <person name="Henrissat B."/>
            <person name="Kohler A."/>
            <person name="Grigoriev I.V."/>
            <person name="Martin F.M."/>
            <person name="Hacquard S."/>
        </authorList>
    </citation>
    <scope>NUCLEOTIDE SEQUENCE</scope>
    <source>
        <strain evidence="10">MPI-CAGE-CH-0243</strain>
    </source>
</reference>
<keyword evidence="2" id="KW-0479">Metal-binding</keyword>
<feature type="region of interest" description="Disordered" evidence="8">
    <location>
        <begin position="178"/>
        <end position="200"/>
    </location>
</feature>
<keyword evidence="6" id="KW-0539">Nucleus</keyword>
<evidence type="ECO:0000256" key="6">
    <source>
        <dbReference type="ARBA" id="ARBA00023242"/>
    </source>
</evidence>
<dbReference type="GO" id="GO:0005634">
    <property type="term" value="C:nucleus"/>
    <property type="evidence" value="ECO:0007669"/>
    <property type="project" value="UniProtKB-SubCell"/>
</dbReference>
<keyword evidence="5" id="KW-0862">Zinc</keyword>
<dbReference type="SMART" id="SM00355">
    <property type="entry name" value="ZnF_C2H2"/>
    <property type="match status" value="2"/>
</dbReference>
<comment type="subcellular location">
    <subcellularLocation>
        <location evidence="1">Nucleus</location>
    </subcellularLocation>
</comment>
<dbReference type="EMBL" id="JAGMWT010000024">
    <property type="protein sequence ID" value="KAH7111321.1"/>
    <property type="molecule type" value="Genomic_DNA"/>
</dbReference>
<dbReference type="AlphaFoldDB" id="A0A9P9D268"/>
<dbReference type="OrthoDB" id="10018191at2759"/>
<feature type="domain" description="C2H2-type" evidence="9">
    <location>
        <begin position="83"/>
        <end position="106"/>
    </location>
</feature>
<evidence type="ECO:0000256" key="4">
    <source>
        <dbReference type="ARBA" id="ARBA00022771"/>
    </source>
</evidence>
<name>A0A9P9D268_9PLEO</name>
<feature type="compositionally biased region" description="Basic and acidic residues" evidence="8">
    <location>
        <begin position="129"/>
        <end position="138"/>
    </location>
</feature>
<organism evidence="10 11">
    <name type="scientific">Dendryphion nanum</name>
    <dbReference type="NCBI Taxonomy" id="256645"/>
    <lineage>
        <taxon>Eukaryota</taxon>
        <taxon>Fungi</taxon>
        <taxon>Dikarya</taxon>
        <taxon>Ascomycota</taxon>
        <taxon>Pezizomycotina</taxon>
        <taxon>Dothideomycetes</taxon>
        <taxon>Pleosporomycetidae</taxon>
        <taxon>Pleosporales</taxon>
        <taxon>Torulaceae</taxon>
        <taxon>Dendryphion</taxon>
    </lineage>
</organism>
<dbReference type="InterPro" id="IPR013087">
    <property type="entry name" value="Znf_C2H2_type"/>
</dbReference>
<feature type="region of interest" description="Disordered" evidence="8">
    <location>
        <begin position="103"/>
        <end position="155"/>
    </location>
</feature>
<dbReference type="GO" id="GO:0000981">
    <property type="term" value="F:DNA-binding transcription factor activity, RNA polymerase II-specific"/>
    <property type="evidence" value="ECO:0007669"/>
    <property type="project" value="InterPro"/>
</dbReference>
<proteinExistence type="predicted"/>
<dbReference type="PROSITE" id="PS50157">
    <property type="entry name" value="ZINC_FINGER_C2H2_2"/>
    <property type="match status" value="2"/>
</dbReference>
<evidence type="ECO:0000256" key="3">
    <source>
        <dbReference type="ARBA" id="ARBA00022737"/>
    </source>
</evidence>
<dbReference type="FunFam" id="3.30.160.60:FF:000446">
    <property type="entry name" value="Zinc finger protein"/>
    <property type="match status" value="1"/>
</dbReference>
<evidence type="ECO:0000256" key="1">
    <source>
        <dbReference type="ARBA" id="ARBA00004123"/>
    </source>
</evidence>
<sequence length="384" mass="41881">MSAGADTGKRSLSNLGNCWSDANSGNKFAQTAKPELPQATTAPIPPPMLRMKKPHVCGTCSRPFARLEHLKRHERTHTKEKPFECPRCRRCFARGDLLQRHQQKLHQHGAISSALPNGRRGRMSSLRPNARERTRKNTEAGSIYGATDGGAATVKPRANTISHIDTSSRNGLPALHKTLSARGGEDNSGHSHQPSLSSLNGLSTFDHRAMPTFVRDHRQHYGPQGLGNCLELGLGGEMRTSLSRSPFTNPIFVLTSVEEVNPSWGAGLEDYTAFGGTNEAHNYGSSPLAAIAANQSGSRLPTSAAMWHNPLNAHFNDTFSLNPYGLDSTYATKIYPHNSFSTLTPNNFATTFFLASATMRLLFAVPVVQHASSRCLHENMKHPV</sequence>
<evidence type="ECO:0000256" key="7">
    <source>
        <dbReference type="PROSITE-ProRule" id="PRU00042"/>
    </source>
</evidence>
<dbReference type="Pfam" id="PF00096">
    <property type="entry name" value="zf-C2H2"/>
    <property type="match status" value="2"/>
</dbReference>
<evidence type="ECO:0000313" key="10">
    <source>
        <dbReference type="EMBL" id="KAH7111321.1"/>
    </source>
</evidence>
<accession>A0A9P9D268</accession>
<keyword evidence="4 7" id="KW-0863">Zinc-finger</keyword>
<dbReference type="PROSITE" id="PS00028">
    <property type="entry name" value="ZINC_FINGER_C2H2_1"/>
    <property type="match status" value="2"/>
</dbReference>
<keyword evidence="3" id="KW-0677">Repeat</keyword>
<feature type="domain" description="C2H2-type" evidence="9">
    <location>
        <begin position="55"/>
        <end position="82"/>
    </location>
</feature>
<dbReference type="PANTHER" id="PTHR40626:SF13">
    <property type="entry name" value="RESPIRATION FACTOR 2-RELATED"/>
    <property type="match status" value="1"/>
</dbReference>
<keyword evidence="11" id="KW-1185">Reference proteome</keyword>
<dbReference type="GO" id="GO:0008270">
    <property type="term" value="F:zinc ion binding"/>
    <property type="evidence" value="ECO:0007669"/>
    <property type="project" value="UniProtKB-KW"/>
</dbReference>
<feature type="compositionally biased region" description="Polar residues" evidence="8">
    <location>
        <begin position="190"/>
        <end position="200"/>
    </location>
</feature>
<dbReference type="PANTHER" id="PTHR40626">
    <property type="entry name" value="MIP31509P"/>
    <property type="match status" value="1"/>
</dbReference>
<evidence type="ECO:0000313" key="11">
    <source>
        <dbReference type="Proteomes" id="UP000700596"/>
    </source>
</evidence>